<dbReference type="Proteomes" id="UP001295423">
    <property type="component" value="Unassembled WGS sequence"/>
</dbReference>
<accession>A0AAD2CRH2</accession>
<reference evidence="1" key="1">
    <citation type="submission" date="2023-08" db="EMBL/GenBank/DDBJ databases">
        <authorList>
            <person name="Audoor S."/>
            <person name="Bilcke G."/>
        </authorList>
    </citation>
    <scope>NUCLEOTIDE SEQUENCE</scope>
</reference>
<organism evidence="1 2">
    <name type="scientific">Cylindrotheca closterium</name>
    <dbReference type="NCBI Taxonomy" id="2856"/>
    <lineage>
        <taxon>Eukaryota</taxon>
        <taxon>Sar</taxon>
        <taxon>Stramenopiles</taxon>
        <taxon>Ochrophyta</taxon>
        <taxon>Bacillariophyta</taxon>
        <taxon>Bacillariophyceae</taxon>
        <taxon>Bacillariophycidae</taxon>
        <taxon>Bacillariales</taxon>
        <taxon>Bacillariaceae</taxon>
        <taxon>Cylindrotheca</taxon>
    </lineage>
</organism>
<sequence length="8" mass="952">MFQPSDMP</sequence>
<feature type="non-terminal residue" evidence="1">
    <location>
        <position position="1"/>
    </location>
</feature>
<name>A0AAD2CRH2_9STRA</name>
<protein>
    <submittedName>
        <fullName evidence="1">Uncharacterized protein</fullName>
    </submittedName>
</protein>
<dbReference type="EMBL" id="CAKOGP040000693">
    <property type="protein sequence ID" value="CAJ1938257.1"/>
    <property type="molecule type" value="Genomic_DNA"/>
</dbReference>
<evidence type="ECO:0000313" key="1">
    <source>
        <dbReference type="EMBL" id="CAJ1938257.1"/>
    </source>
</evidence>
<gene>
    <name evidence="1" type="ORF">CYCCA115_LOCUS6049</name>
</gene>
<comment type="caution">
    <text evidence="1">The sequence shown here is derived from an EMBL/GenBank/DDBJ whole genome shotgun (WGS) entry which is preliminary data.</text>
</comment>
<keyword evidence="2" id="KW-1185">Reference proteome</keyword>
<evidence type="ECO:0000313" key="2">
    <source>
        <dbReference type="Proteomes" id="UP001295423"/>
    </source>
</evidence>
<proteinExistence type="predicted"/>